<sequence length="257" mass="26593">MASEQLRVLITNDDGYQARGIRALATAIAGRGHDVQVVAPLDDQSGVGTARAGWVDRPIATRSEDANGITYIGIGGTPALAVTLARLGAFGKPPDLVVSGINHGYNFGVILHSGTVGAALTAATQGLSGLAVSIGAEDPQYLESAAEVGAELLGWLSEEPAGTVLNVNVPDRPLSELRGVRSARLAPYNPNRLVAGLAPTGEPMVALRTPDPAEDLDTDESLLAAGHITVTPIVGIQEVPDDAAAQYLVRWWAGAKR</sequence>
<evidence type="ECO:0000259" key="8">
    <source>
        <dbReference type="Pfam" id="PF01975"/>
    </source>
</evidence>
<evidence type="ECO:0000313" key="10">
    <source>
        <dbReference type="Proteomes" id="UP001501319"/>
    </source>
</evidence>
<dbReference type="Pfam" id="PF01975">
    <property type="entry name" value="SurE"/>
    <property type="match status" value="1"/>
</dbReference>
<evidence type="ECO:0000256" key="3">
    <source>
        <dbReference type="ARBA" id="ARBA00012643"/>
    </source>
</evidence>
<keyword evidence="7" id="KW-0378">Hydrolase</keyword>
<evidence type="ECO:0000313" key="9">
    <source>
        <dbReference type="EMBL" id="GAA1652544.1"/>
    </source>
</evidence>
<dbReference type="NCBIfam" id="TIGR00087">
    <property type="entry name" value="surE"/>
    <property type="match status" value="1"/>
</dbReference>
<dbReference type="EC" id="3.1.3.5" evidence="3"/>
<dbReference type="PANTHER" id="PTHR30457">
    <property type="entry name" value="5'-NUCLEOTIDASE SURE"/>
    <property type="match status" value="1"/>
</dbReference>
<gene>
    <name evidence="9" type="ORF">GCM10009744_50560</name>
</gene>
<protein>
    <recommendedName>
        <fullName evidence="3">5'-nucleotidase</fullName>
        <ecNumber evidence="3">3.1.3.5</ecNumber>
    </recommendedName>
</protein>
<dbReference type="EMBL" id="BAAANE010000009">
    <property type="protein sequence ID" value="GAA1652544.1"/>
    <property type="molecule type" value="Genomic_DNA"/>
</dbReference>
<feature type="domain" description="Survival protein SurE-like phosphatase/nucleotidase" evidence="8">
    <location>
        <begin position="8"/>
        <end position="186"/>
    </location>
</feature>
<dbReference type="RefSeq" id="WP_344114549.1">
    <property type="nucleotide sequence ID" value="NZ_BAAANE010000009.1"/>
</dbReference>
<dbReference type="InterPro" id="IPR030048">
    <property type="entry name" value="SurE"/>
</dbReference>
<keyword evidence="5" id="KW-0479">Metal-binding</keyword>
<evidence type="ECO:0000256" key="5">
    <source>
        <dbReference type="ARBA" id="ARBA00022723"/>
    </source>
</evidence>
<comment type="catalytic activity">
    <reaction evidence="1">
        <text>a ribonucleoside 5'-phosphate + H2O = a ribonucleoside + phosphate</text>
        <dbReference type="Rhea" id="RHEA:12484"/>
        <dbReference type="ChEBI" id="CHEBI:15377"/>
        <dbReference type="ChEBI" id="CHEBI:18254"/>
        <dbReference type="ChEBI" id="CHEBI:43474"/>
        <dbReference type="ChEBI" id="CHEBI:58043"/>
        <dbReference type="EC" id="3.1.3.5"/>
    </reaction>
</comment>
<name>A0ABN2FLI6_9ACTN</name>
<evidence type="ECO:0000256" key="7">
    <source>
        <dbReference type="ARBA" id="ARBA00022801"/>
    </source>
</evidence>
<dbReference type="InterPro" id="IPR036523">
    <property type="entry name" value="SurE-like_sf"/>
</dbReference>
<dbReference type="PANTHER" id="PTHR30457:SF12">
    <property type="entry name" value="5'_3'-NUCLEOTIDASE SURE"/>
    <property type="match status" value="1"/>
</dbReference>
<dbReference type="Proteomes" id="UP001501319">
    <property type="component" value="Unassembled WGS sequence"/>
</dbReference>
<accession>A0ABN2FLI6</accession>
<proteinExistence type="inferred from homology"/>
<keyword evidence="4" id="KW-0963">Cytoplasm</keyword>
<keyword evidence="10" id="KW-1185">Reference proteome</keyword>
<organism evidence="9 10">
    <name type="scientific">Kribbella alba</name>
    <dbReference type="NCBI Taxonomy" id="190197"/>
    <lineage>
        <taxon>Bacteria</taxon>
        <taxon>Bacillati</taxon>
        <taxon>Actinomycetota</taxon>
        <taxon>Actinomycetes</taxon>
        <taxon>Propionibacteriales</taxon>
        <taxon>Kribbellaceae</taxon>
        <taxon>Kribbella</taxon>
    </lineage>
</organism>
<dbReference type="Gene3D" id="3.40.1210.10">
    <property type="entry name" value="Survival protein SurE-like phosphatase/nucleotidase"/>
    <property type="match status" value="1"/>
</dbReference>
<evidence type="ECO:0000256" key="4">
    <source>
        <dbReference type="ARBA" id="ARBA00022490"/>
    </source>
</evidence>
<evidence type="ECO:0000256" key="2">
    <source>
        <dbReference type="ARBA" id="ARBA00011062"/>
    </source>
</evidence>
<dbReference type="InterPro" id="IPR002828">
    <property type="entry name" value="SurE-like_Pase/nucleotidase"/>
</dbReference>
<reference evidence="9 10" key="1">
    <citation type="journal article" date="2019" name="Int. J. Syst. Evol. Microbiol.">
        <title>The Global Catalogue of Microorganisms (GCM) 10K type strain sequencing project: providing services to taxonomists for standard genome sequencing and annotation.</title>
        <authorList>
            <consortium name="The Broad Institute Genomics Platform"/>
            <consortium name="The Broad Institute Genome Sequencing Center for Infectious Disease"/>
            <person name="Wu L."/>
            <person name="Ma J."/>
        </authorList>
    </citation>
    <scope>NUCLEOTIDE SEQUENCE [LARGE SCALE GENOMIC DNA]</scope>
    <source>
        <strain evidence="9 10">JCM 14306</strain>
    </source>
</reference>
<evidence type="ECO:0000256" key="6">
    <source>
        <dbReference type="ARBA" id="ARBA00022741"/>
    </source>
</evidence>
<comment type="caution">
    <text evidence="9">The sequence shown here is derived from an EMBL/GenBank/DDBJ whole genome shotgun (WGS) entry which is preliminary data.</text>
</comment>
<evidence type="ECO:0000256" key="1">
    <source>
        <dbReference type="ARBA" id="ARBA00000815"/>
    </source>
</evidence>
<comment type="similarity">
    <text evidence="2">Belongs to the SurE nucleotidase family.</text>
</comment>
<dbReference type="SUPFAM" id="SSF64167">
    <property type="entry name" value="SurE-like"/>
    <property type="match status" value="1"/>
</dbReference>
<keyword evidence="6" id="KW-0547">Nucleotide-binding</keyword>